<evidence type="ECO:0000313" key="3">
    <source>
        <dbReference type="Proteomes" id="UP000634136"/>
    </source>
</evidence>
<keyword evidence="3" id="KW-1185">Reference proteome</keyword>
<comment type="caution">
    <text evidence="2">The sequence shown here is derived from an EMBL/GenBank/DDBJ whole genome shotgun (WGS) entry which is preliminary data.</text>
</comment>
<name>A0A834SP72_9FABA</name>
<accession>A0A834SP72</accession>
<proteinExistence type="predicted"/>
<feature type="region of interest" description="Disordered" evidence="1">
    <location>
        <begin position="1"/>
        <end position="20"/>
    </location>
</feature>
<evidence type="ECO:0000256" key="1">
    <source>
        <dbReference type="SAM" id="MobiDB-lite"/>
    </source>
</evidence>
<organism evidence="2 3">
    <name type="scientific">Senna tora</name>
    <dbReference type="NCBI Taxonomy" id="362788"/>
    <lineage>
        <taxon>Eukaryota</taxon>
        <taxon>Viridiplantae</taxon>
        <taxon>Streptophyta</taxon>
        <taxon>Embryophyta</taxon>
        <taxon>Tracheophyta</taxon>
        <taxon>Spermatophyta</taxon>
        <taxon>Magnoliopsida</taxon>
        <taxon>eudicotyledons</taxon>
        <taxon>Gunneridae</taxon>
        <taxon>Pentapetalae</taxon>
        <taxon>rosids</taxon>
        <taxon>fabids</taxon>
        <taxon>Fabales</taxon>
        <taxon>Fabaceae</taxon>
        <taxon>Caesalpinioideae</taxon>
        <taxon>Cassia clade</taxon>
        <taxon>Senna</taxon>
    </lineage>
</organism>
<dbReference type="EMBL" id="JAAIUW010000020">
    <property type="protein sequence ID" value="KAF7801149.1"/>
    <property type="molecule type" value="Genomic_DNA"/>
</dbReference>
<gene>
    <name evidence="2" type="ORF">G2W53_044912</name>
</gene>
<sequence length="20" mass="2204">MAIESQKNSRSTSSNVLSHK</sequence>
<reference evidence="2" key="1">
    <citation type="submission" date="2020-09" db="EMBL/GenBank/DDBJ databases">
        <title>Genome-Enabled Discovery of Anthraquinone Biosynthesis in Senna tora.</title>
        <authorList>
            <person name="Kang S.-H."/>
            <person name="Pandey R.P."/>
            <person name="Lee C.-M."/>
            <person name="Sim J.-S."/>
            <person name="Jeong J.-T."/>
            <person name="Choi B.-S."/>
            <person name="Jung M."/>
            <person name="Ginzburg D."/>
            <person name="Zhao K."/>
            <person name="Won S.Y."/>
            <person name="Oh T.-J."/>
            <person name="Yu Y."/>
            <person name="Kim N.-H."/>
            <person name="Lee O.R."/>
            <person name="Lee T.-H."/>
            <person name="Bashyal P."/>
            <person name="Kim T.-S."/>
            <person name="Lee W.-H."/>
            <person name="Kawkins C."/>
            <person name="Kim C.-K."/>
            <person name="Kim J.S."/>
            <person name="Ahn B.O."/>
            <person name="Rhee S.Y."/>
            <person name="Sohng J.K."/>
        </authorList>
    </citation>
    <scope>NUCLEOTIDE SEQUENCE</scope>
    <source>
        <tissue evidence="2">Leaf</tissue>
    </source>
</reference>
<protein>
    <submittedName>
        <fullName evidence="2">Uncharacterized protein</fullName>
    </submittedName>
</protein>
<dbReference type="Proteomes" id="UP000634136">
    <property type="component" value="Unassembled WGS sequence"/>
</dbReference>
<dbReference type="AlphaFoldDB" id="A0A834SP72"/>
<evidence type="ECO:0000313" key="2">
    <source>
        <dbReference type="EMBL" id="KAF7801149.1"/>
    </source>
</evidence>